<feature type="compositionally biased region" description="Polar residues" evidence="1">
    <location>
        <begin position="1117"/>
        <end position="1128"/>
    </location>
</feature>
<dbReference type="EMBL" id="QPFP01000059">
    <property type="protein sequence ID" value="TEB25222.1"/>
    <property type="molecule type" value="Genomic_DNA"/>
</dbReference>
<feature type="region of interest" description="Disordered" evidence="1">
    <location>
        <begin position="300"/>
        <end position="387"/>
    </location>
</feature>
<dbReference type="AlphaFoldDB" id="A0A4Y7STU7"/>
<feature type="compositionally biased region" description="Basic and acidic residues" evidence="1">
    <location>
        <begin position="650"/>
        <end position="659"/>
    </location>
</feature>
<reference evidence="2 3" key="1">
    <citation type="journal article" date="2019" name="Nat. Ecol. Evol.">
        <title>Megaphylogeny resolves global patterns of mushroom evolution.</title>
        <authorList>
            <person name="Varga T."/>
            <person name="Krizsan K."/>
            <person name="Foldi C."/>
            <person name="Dima B."/>
            <person name="Sanchez-Garcia M."/>
            <person name="Sanchez-Ramirez S."/>
            <person name="Szollosi G.J."/>
            <person name="Szarkandi J.G."/>
            <person name="Papp V."/>
            <person name="Albert L."/>
            <person name="Andreopoulos W."/>
            <person name="Angelini C."/>
            <person name="Antonin V."/>
            <person name="Barry K.W."/>
            <person name="Bougher N.L."/>
            <person name="Buchanan P."/>
            <person name="Buyck B."/>
            <person name="Bense V."/>
            <person name="Catcheside P."/>
            <person name="Chovatia M."/>
            <person name="Cooper J."/>
            <person name="Damon W."/>
            <person name="Desjardin D."/>
            <person name="Finy P."/>
            <person name="Geml J."/>
            <person name="Haridas S."/>
            <person name="Hughes K."/>
            <person name="Justo A."/>
            <person name="Karasinski D."/>
            <person name="Kautmanova I."/>
            <person name="Kiss B."/>
            <person name="Kocsube S."/>
            <person name="Kotiranta H."/>
            <person name="LaButti K.M."/>
            <person name="Lechner B.E."/>
            <person name="Liimatainen K."/>
            <person name="Lipzen A."/>
            <person name="Lukacs Z."/>
            <person name="Mihaltcheva S."/>
            <person name="Morgado L.N."/>
            <person name="Niskanen T."/>
            <person name="Noordeloos M.E."/>
            <person name="Ohm R.A."/>
            <person name="Ortiz-Santana B."/>
            <person name="Ovrebo C."/>
            <person name="Racz N."/>
            <person name="Riley R."/>
            <person name="Savchenko A."/>
            <person name="Shiryaev A."/>
            <person name="Soop K."/>
            <person name="Spirin V."/>
            <person name="Szebenyi C."/>
            <person name="Tomsovsky M."/>
            <person name="Tulloss R.E."/>
            <person name="Uehling J."/>
            <person name="Grigoriev I.V."/>
            <person name="Vagvolgyi C."/>
            <person name="Papp T."/>
            <person name="Martin F.M."/>
            <person name="Miettinen O."/>
            <person name="Hibbett D.S."/>
            <person name="Nagy L.G."/>
        </authorList>
    </citation>
    <scope>NUCLEOTIDE SEQUENCE [LARGE SCALE GENOMIC DNA]</scope>
    <source>
        <strain evidence="2 3">FP101781</strain>
    </source>
</reference>
<dbReference type="SUPFAM" id="SSF52833">
    <property type="entry name" value="Thioredoxin-like"/>
    <property type="match status" value="1"/>
</dbReference>
<dbReference type="PANTHER" id="PTHR28630">
    <property type="match status" value="1"/>
</dbReference>
<feature type="compositionally biased region" description="Low complexity" evidence="1">
    <location>
        <begin position="1012"/>
        <end position="1029"/>
    </location>
</feature>
<feature type="region of interest" description="Disordered" evidence="1">
    <location>
        <begin position="623"/>
        <end position="688"/>
    </location>
</feature>
<dbReference type="OrthoDB" id="40334at2759"/>
<dbReference type="InterPro" id="IPR032801">
    <property type="entry name" value="PXL2A/B/C"/>
</dbReference>
<dbReference type="PANTHER" id="PTHR28630:SF3">
    <property type="entry name" value="PEROXIREDOXIN-LIKE 2C"/>
    <property type="match status" value="1"/>
</dbReference>
<evidence type="ECO:0008006" key="4">
    <source>
        <dbReference type="Google" id="ProtNLM"/>
    </source>
</evidence>
<evidence type="ECO:0000313" key="3">
    <source>
        <dbReference type="Proteomes" id="UP000298030"/>
    </source>
</evidence>
<name>A0A4Y7STU7_COPMI</name>
<feature type="region of interest" description="Disordered" evidence="1">
    <location>
        <begin position="938"/>
        <end position="965"/>
    </location>
</feature>
<keyword evidence="3" id="KW-1185">Reference proteome</keyword>
<sequence length="1128" mass="120921">MSLNGRKRPTWAVDAGSPVSPATSASSSLPRTPTPSDGACPMQRPSTASSIPTSFRSPVSTPASSFKHGYHRPAVVRPMTMEACSSTWASSANTVILPDEMGNLQQPPEGKVSTTVLPTDSHVTIQDQNSIPAVGPKDSPPPKLKRNRLSKLFLGLKRPSTSSGVPVDKENANQSTPLAFRPFQRVRTLSLQPSTASHLPNGNHDRLIQPRQAHSSNHHQRRTSLAKATISPPMVSTAVWQSQVTGRQCLPITASPLLNNAISVQPQAQDELRQQHASEKAPLDTLVNDASIRHGRLIGNDEPAFDINSRSPSNQTSLPTPSSPRSTLTGTMQGDNGVALRPTLDGRQTSGANDAIRGVGSTLTSRPRGPRKPASLHLDLTGTRTSQSTSTSSYIEVFSTPNASPVEDSFQARVSPVTPPPAPQLASVTSKGHPPNSALLSPPLLITPSATSPQSASSTKAQCLCPTTVPIPHPPQSEWALPTKAQVAYAASLPIYQSDGAPIQFGTLFAEHRAIVLFLRHFFCPMCQDYVSSLSSLVKRPMLRELGSLCDYNEEDARTSLDDPENGELLPKQVQLVLISCGKATLVEKYKHMFGLPFKMFADPELKVYEALGMGKMGDAVNGGNEKDGFRTREGDLPSPVAGTPVQGRQRCEWHDGESMRSPSSAHSSTTGSSAMTTDSENRGRRGGYVKHGLIGGIAMVVMRAVKAGMPMWENGGDIAQLGGEFVLGPGLKCSFAHRMQDPKGHAPVVDVLSAANVKIPEVLDTPGPSAPHKARKLKSISQERSVKGKENADGRPAHRTTQSLSITRMGARSSSLDTRRYGNQTPDLDTSMGNGVAVVQKRKRESFVTATLRSMGDNVPPSFKNVTPHTIGEDTLSVVSESTTQDHSTERYPRAKGFYADTRFVPYSGSPPARPESHLDQEQSWMEFRQKDLETLRQRKDARRRTGNTSSVAGSLMTSSPRPGMTFKLSGDNDQRDSHYVNQASITESVSVDLSQLEFGPGSTEYLNAMAGGSSERSSTSTAKSAKAPMTPTFKDDLDEMDEMDLSGVVSVGGFIQVPRNVPRRGGSAGGLGKLPKSVQAAIDLDLQMGVGGRDSEGSAKNPKANSKKGGRERSFSASVMNLFRSS</sequence>
<feature type="region of interest" description="Disordered" evidence="1">
    <location>
        <begin position="766"/>
        <end position="833"/>
    </location>
</feature>
<feature type="compositionally biased region" description="Low complexity" evidence="1">
    <location>
        <begin position="15"/>
        <end position="36"/>
    </location>
</feature>
<organism evidence="2 3">
    <name type="scientific">Coprinellus micaceus</name>
    <name type="common">Glistening ink-cap mushroom</name>
    <name type="synonym">Coprinus micaceus</name>
    <dbReference type="NCBI Taxonomy" id="71717"/>
    <lineage>
        <taxon>Eukaryota</taxon>
        <taxon>Fungi</taxon>
        <taxon>Dikarya</taxon>
        <taxon>Basidiomycota</taxon>
        <taxon>Agaricomycotina</taxon>
        <taxon>Agaricomycetes</taxon>
        <taxon>Agaricomycetidae</taxon>
        <taxon>Agaricales</taxon>
        <taxon>Agaricineae</taxon>
        <taxon>Psathyrellaceae</taxon>
        <taxon>Coprinellus</taxon>
    </lineage>
</organism>
<feature type="compositionally biased region" description="Polar residues" evidence="1">
    <location>
        <begin position="800"/>
        <end position="833"/>
    </location>
</feature>
<feature type="region of interest" description="Disordered" evidence="1">
    <location>
        <begin position="1011"/>
        <end position="1032"/>
    </location>
</feature>
<feature type="compositionally biased region" description="Basic and acidic residues" evidence="1">
    <location>
        <begin position="625"/>
        <end position="636"/>
    </location>
</feature>
<feature type="compositionally biased region" description="Polar residues" evidence="1">
    <location>
        <begin position="948"/>
        <end position="962"/>
    </location>
</feature>
<dbReference type="Pfam" id="PF13911">
    <property type="entry name" value="AhpC-TSA_2"/>
    <property type="match status" value="1"/>
</dbReference>
<feature type="region of interest" description="Disordered" evidence="1">
    <location>
        <begin position="1088"/>
        <end position="1128"/>
    </location>
</feature>
<dbReference type="Proteomes" id="UP000298030">
    <property type="component" value="Unassembled WGS sequence"/>
</dbReference>
<feature type="region of interest" description="Disordered" evidence="1">
    <location>
        <begin position="1"/>
        <end position="66"/>
    </location>
</feature>
<evidence type="ECO:0000313" key="2">
    <source>
        <dbReference type="EMBL" id="TEB25222.1"/>
    </source>
</evidence>
<dbReference type="InterPro" id="IPR036249">
    <property type="entry name" value="Thioredoxin-like_sf"/>
</dbReference>
<comment type="caution">
    <text evidence="2">The sequence shown here is derived from an EMBL/GenBank/DDBJ whole genome shotgun (WGS) entry which is preliminary data.</text>
</comment>
<feature type="region of interest" description="Disordered" evidence="1">
    <location>
        <begin position="268"/>
        <end position="288"/>
    </location>
</feature>
<gene>
    <name evidence="2" type="ORF">FA13DRAFT_1192523</name>
</gene>
<dbReference type="Gene3D" id="3.40.30.10">
    <property type="entry name" value="Glutaredoxin"/>
    <property type="match status" value="1"/>
</dbReference>
<feature type="region of interest" description="Disordered" evidence="1">
    <location>
        <begin position="192"/>
        <end position="230"/>
    </location>
</feature>
<accession>A0A4Y7STU7</accession>
<feature type="compositionally biased region" description="Low complexity" evidence="1">
    <location>
        <begin position="660"/>
        <end position="679"/>
    </location>
</feature>
<dbReference type="STRING" id="71717.A0A4Y7STU7"/>
<protein>
    <recommendedName>
        <fullName evidence="4">Thioredoxin domain-containing protein</fullName>
    </recommendedName>
</protein>
<feature type="compositionally biased region" description="Polar residues" evidence="1">
    <location>
        <begin position="44"/>
        <end position="64"/>
    </location>
</feature>
<proteinExistence type="predicted"/>
<feature type="region of interest" description="Disordered" evidence="1">
    <location>
        <begin position="125"/>
        <end position="144"/>
    </location>
</feature>
<feature type="region of interest" description="Disordered" evidence="1">
    <location>
        <begin position="412"/>
        <end position="435"/>
    </location>
</feature>
<feature type="compositionally biased region" description="Basic and acidic residues" evidence="1">
    <location>
        <begin position="270"/>
        <end position="282"/>
    </location>
</feature>
<feature type="compositionally biased region" description="Low complexity" evidence="1">
    <location>
        <begin position="316"/>
        <end position="329"/>
    </location>
</feature>
<evidence type="ECO:0000256" key="1">
    <source>
        <dbReference type="SAM" id="MobiDB-lite"/>
    </source>
</evidence>
<feature type="compositionally biased region" description="Basic and acidic residues" evidence="1">
    <location>
        <begin position="785"/>
        <end position="797"/>
    </location>
</feature>